<dbReference type="Proteomes" id="UP000177082">
    <property type="component" value="Unassembled WGS sequence"/>
</dbReference>
<reference evidence="1 2" key="1">
    <citation type="journal article" date="2016" name="Nat. Commun.">
        <title>Thousands of microbial genomes shed light on interconnected biogeochemical processes in an aquifer system.</title>
        <authorList>
            <person name="Anantharaman K."/>
            <person name="Brown C.T."/>
            <person name="Hug L.A."/>
            <person name="Sharon I."/>
            <person name="Castelle C.J."/>
            <person name="Probst A.J."/>
            <person name="Thomas B.C."/>
            <person name="Singh A."/>
            <person name="Wilkins M.J."/>
            <person name="Karaoz U."/>
            <person name="Brodie E.L."/>
            <person name="Williams K.H."/>
            <person name="Hubbard S.S."/>
            <person name="Banfield J.F."/>
        </authorList>
    </citation>
    <scope>NUCLEOTIDE SEQUENCE [LARGE SCALE GENOMIC DNA]</scope>
</reference>
<sequence>MADDITEASVDTGVTPSVELDLSRRENERLRADFEHAARFGRRVVEELTNRRQEDLSLFIADKPFPKEDWAAVIPRKPGQQLDQADVAEALRGSFALALETTFRIAEARPMQPRGGMRLNKEVDSLDGISRVVDNGLAWGREVRKGRPRIIADEVKKALARRGEKPEKLDALTD</sequence>
<dbReference type="EMBL" id="MGHF01000038">
    <property type="protein sequence ID" value="OGM61485.1"/>
    <property type="molecule type" value="Genomic_DNA"/>
</dbReference>
<name>A0A1F8BDM8_9BACT</name>
<protein>
    <submittedName>
        <fullName evidence="1">Uncharacterized protein</fullName>
    </submittedName>
</protein>
<organism evidence="1 2">
    <name type="scientific">Candidatus Woesebacteria bacterium RIFCSPLOWO2_01_FULL_39_21</name>
    <dbReference type="NCBI Taxonomy" id="1802519"/>
    <lineage>
        <taxon>Bacteria</taxon>
        <taxon>Candidatus Woeseibacteriota</taxon>
    </lineage>
</organism>
<dbReference type="AlphaFoldDB" id="A0A1F8BDM8"/>
<accession>A0A1F8BDM8</accession>
<dbReference type="STRING" id="1802519.A2961_00585"/>
<proteinExistence type="predicted"/>
<evidence type="ECO:0000313" key="1">
    <source>
        <dbReference type="EMBL" id="OGM61485.1"/>
    </source>
</evidence>
<comment type="caution">
    <text evidence="1">The sequence shown here is derived from an EMBL/GenBank/DDBJ whole genome shotgun (WGS) entry which is preliminary data.</text>
</comment>
<gene>
    <name evidence="1" type="ORF">A2961_00585</name>
</gene>
<evidence type="ECO:0000313" key="2">
    <source>
        <dbReference type="Proteomes" id="UP000177082"/>
    </source>
</evidence>